<dbReference type="SUPFAM" id="SSF48498">
    <property type="entry name" value="Tetracyclin repressor-like, C-terminal domain"/>
    <property type="match status" value="1"/>
</dbReference>
<sequence>MPRPRSLTSADITAAALAVIDREGLAALSMRIVAAELGVGAMSLYRYVEDRQALELLVVDQVLGAVDTRPLTHASWEEQITRLAEGVREAVNEHPSCVPLLLLHRHASKAARCWTEALLRALEDGGFAGEKRVIAVRTLVSYINGALQAQNLGPLKGQGTEVMAALPEDEYPLLAATARIARGIEPGTEFRDGLAVVVRGLRSLRS</sequence>
<organism evidence="6 7">
    <name type="scientific">Bordetella genomosp. 11</name>
    <dbReference type="NCBI Taxonomy" id="1416808"/>
    <lineage>
        <taxon>Bacteria</taxon>
        <taxon>Pseudomonadati</taxon>
        <taxon>Pseudomonadota</taxon>
        <taxon>Betaproteobacteria</taxon>
        <taxon>Burkholderiales</taxon>
        <taxon>Alcaligenaceae</taxon>
        <taxon>Bordetella</taxon>
    </lineage>
</organism>
<dbReference type="Pfam" id="PF00440">
    <property type="entry name" value="TetR_N"/>
    <property type="match status" value="1"/>
</dbReference>
<dbReference type="EMBL" id="NEVS01000004">
    <property type="protein sequence ID" value="OZI61597.1"/>
    <property type="molecule type" value="Genomic_DNA"/>
</dbReference>
<gene>
    <name evidence="6" type="ORF">CAL28_20155</name>
</gene>
<dbReference type="AlphaFoldDB" id="A0A261UJ74"/>
<protein>
    <submittedName>
        <fullName evidence="6">TetR family transcriptional regulator</fullName>
    </submittedName>
</protein>
<keyword evidence="3" id="KW-0804">Transcription</keyword>
<evidence type="ECO:0000313" key="6">
    <source>
        <dbReference type="EMBL" id="OZI61597.1"/>
    </source>
</evidence>
<dbReference type="PROSITE" id="PS50977">
    <property type="entry name" value="HTH_TETR_2"/>
    <property type="match status" value="1"/>
</dbReference>
<dbReference type="InterPro" id="IPR009057">
    <property type="entry name" value="Homeodomain-like_sf"/>
</dbReference>
<dbReference type="InterPro" id="IPR001647">
    <property type="entry name" value="HTH_TetR"/>
</dbReference>
<reference evidence="7" key="1">
    <citation type="submission" date="2017-05" db="EMBL/GenBank/DDBJ databases">
        <title>Complete and WGS of Bordetella genogroups.</title>
        <authorList>
            <person name="Spilker T."/>
            <person name="Lipuma J."/>
        </authorList>
    </citation>
    <scope>NUCLEOTIDE SEQUENCE [LARGE SCALE GENOMIC DNA]</scope>
    <source>
        <strain evidence="7">AU8856</strain>
    </source>
</reference>
<keyword evidence="7" id="KW-1185">Reference proteome</keyword>
<dbReference type="Pfam" id="PF02909">
    <property type="entry name" value="TetR_C_1"/>
    <property type="match status" value="1"/>
</dbReference>
<proteinExistence type="predicted"/>
<keyword evidence="2 4" id="KW-0238">DNA-binding</keyword>
<dbReference type="SUPFAM" id="SSF46689">
    <property type="entry name" value="Homeodomain-like"/>
    <property type="match status" value="1"/>
</dbReference>
<evidence type="ECO:0000259" key="5">
    <source>
        <dbReference type="PROSITE" id="PS50977"/>
    </source>
</evidence>
<evidence type="ECO:0000256" key="4">
    <source>
        <dbReference type="PROSITE-ProRule" id="PRU00335"/>
    </source>
</evidence>
<evidence type="ECO:0000256" key="1">
    <source>
        <dbReference type="ARBA" id="ARBA00023015"/>
    </source>
</evidence>
<dbReference type="PANTHER" id="PTHR30055:SF151">
    <property type="entry name" value="TRANSCRIPTIONAL REGULATORY PROTEIN"/>
    <property type="match status" value="1"/>
</dbReference>
<evidence type="ECO:0000313" key="7">
    <source>
        <dbReference type="Proteomes" id="UP000215767"/>
    </source>
</evidence>
<evidence type="ECO:0000256" key="3">
    <source>
        <dbReference type="ARBA" id="ARBA00023163"/>
    </source>
</evidence>
<dbReference type="InterPro" id="IPR050109">
    <property type="entry name" value="HTH-type_TetR-like_transc_reg"/>
</dbReference>
<name>A0A261UJ74_9BORD</name>
<dbReference type="Proteomes" id="UP000215767">
    <property type="component" value="Unassembled WGS sequence"/>
</dbReference>
<dbReference type="Gene3D" id="1.10.357.10">
    <property type="entry name" value="Tetracycline Repressor, domain 2"/>
    <property type="match status" value="1"/>
</dbReference>
<dbReference type="InterPro" id="IPR004111">
    <property type="entry name" value="Repressor_TetR_C"/>
</dbReference>
<dbReference type="OrthoDB" id="63332at2"/>
<dbReference type="GO" id="GO:0003700">
    <property type="term" value="F:DNA-binding transcription factor activity"/>
    <property type="evidence" value="ECO:0007669"/>
    <property type="project" value="TreeGrafter"/>
</dbReference>
<dbReference type="InterPro" id="IPR036271">
    <property type="entry name" value="Tet_transcr_reg_TetR-rel_C_sf"/>
</dbReference>
<evidence type="ECO:0000256" key="2">
    <source>
        <dbReference type="ARBA" id="ARBA00023125"/>
    </source>
</evidence>
<dbReference type="GO" id="GO:0045892">
    <property type="term" value="P:negative regulation of DNA-templated transcription"/>
    <property type="evidence" value="ECO:0007669"/>
    <property type="project" value="InterPro"/>
</dbReference>
<comment type="caution">
    <text evidence="6">The sequence shown here is derived from an EMBL/GenBank/DDBJ whole genome shotgun (WGS) entry which is preliminary data.</text>
</comment>
<dbReference type="RefSeq" id="WP_094843000.1">
    <property type="nucleotide sequence ID" value="NZ_NEVS01000004.1"/>
</dbReference>
<dbReference type="Gene3D" id="1.10.10.60">
    <property type="entry name" value="Homeodomain-like"/>
    <property type="match status" value="1"/>
</dbReference>
<dbReference type="PANTHER" id="PTHR30055">
    <property type="entry name" value="HTH-TYPE TRANSCRIPTIONAL REGULATOR RUTR"/>
    <property type="match status" value="1"/>
</dbReference>
<feature type="domain" description="HTH tetR-type" evidence="5">
    <location>
        <begin position="6"/>
        <end position="66"/>
    </location>
</feature>
<keyword evidence="1" id="KW-0805">Transcription regulation</keyword>
<dbReference type="GO" id="GO:0000976">
    <property type="term" value="F:transcription cis-regulatory region binding"/>
    <property type="evidence" value="ECO:0007669"/>
    <property type="project" value="TreeGrafter"/>
</dbReference>
<accession>A0A261UJ74</accession>
<feature type="DNA-binding region" description="H-T-H motif" evidence="4">
    <location>
        <begin position="29"/>
        <end position="48"/>
    </location>
</feature>